<organism evidence="2 3">
    <name type="scientific">Dulcicalothrix desertica PCC 7102</name>
    <dbReference type="NCBI Taxonomy" id="232991"/>
    <lineage>
        <taxon>Bacteria</taxon>
        <taxon>Bacillati</taxon>
        <taxon>Cyanobacteriota</taxon>
        <taxon>Cyanophyceae</taxon>
        <taxon>Nostocales</taxon>
        <taxon>Calotrichaceae</taxon>
        <taxon>Dulcicalothrix</taxon>
    </lineage>
</organism>
<dbReference type="Proteomes" id="UP000271624">
    <property type="component" value="Unassembled WGS sequence"/>
</dbReference>
<reference evidence="2" key="2">
    <citation type="journal article" date="2019" name="Genome Biol. Evol.">
        <title>Day and night: Metabolic profiles and evolutionary relationships of six axenic non-marine cyanobacteria.</title>
        <authorList>
            <person name="Will S.E."/>
            <person name="Henke P."/>
            <person name="Boedeker C."/>
            <person name="Huang S."/>
            <person name="Brinkmann H."/>
            <person name="Rohde M."/>
            <person name="Jarek M."/>
            <person name="Friedl T."/>
            <person name="Seufert S."/>
            <person name="Schumacher M."/>
            <person name="Overmann J."/>
            <person name="Neumann-Schaal M."/>
            <person name="Petersen J."/>
        </authorList>
    </citation>
    <scope>NUCLEOTIDE SEQUENCE [LARGE SCALE GENOMIC DNA]</scope>
    <source>
        <strain evidence="2">PCC 7102</strain>
    </source>
</reference>
<gene>
    <name evidence="2" type="ORF">DSM106972_012940</name>
</gene>
<proteinExistence type="predicted"/>
<sequence>MAADFNFSQFFVFGDSLSDTGNTFTATKGTIPVPTSSLGQPAYFQGRFSNGPIWVDYFGQQIGKTPTPALPLQLNPSLGSQGGVNFALGGAQSGISATFPGFQGDIPGVVGQVGLFSSQPNVPVDSNAIYSIFGGSNDYIAGNTNVSQVVTNLASSIDLLAQKNAKNFLVFNLPDLGDTPFARVRGATGVLNGLAQEHNKELASALDNLRTARPDLNIYSVDINTLFKTVRANPSSFGFENVVDACVTGNFLSVTNVCSNPNDFVFFDDVHPSERAHSLIASAALASIKSGNKSVPEPSVVVGVLTLASLGAVRVLKRKNKKLVLLK</sequence>
<dbReference type="InterPro" id="IPR001087">
    <property type="entry name" value="GDSL"/>
</dbReference>
<dbReference type="InterPro" id="IPR051058">
    <property type="entry name" value="GDSL_Est/Lipase"/>
</dbReference>
<dbReference type="NCBIfam" id="TIGR02595">
    <property type="entry name" value="PEP_CTERM"/>
    <property type="match status" value="1"/>
</dbReference>
<dbReference type="EMBL" id="RSCL01000003">
    <property type="protein sequence ID" value="RUT08126.1"/>
    <property type="molecule type" value="Genomic_DNA"/>
</dbReference>
<protein>
    <recommendedName>
        <fullName evidence="4">GDSL family lipase</fullName>
    </recommendedName>
</protein>
<dbReference type="InterPro" id="IPR008265">
    <property type="entry name" value="Lipase_GDSL_AS"/>
</dbReference>
<dbReference type="GO" id="GO:0016298">
    <property type="term" value="F:lipase activity"/>
    <property type="evidence" value="ECO:0007669"/>
    <property type="project" value="InterPro"/>
</dbReference>
<evidence type="ECO:0000313" key="3">
    <source>
        <dbReference type="Proteomes" id="UP000271624"/>
    </source>
</evidence>
<reference evidence="2" key="1">
    <citation type="submission" date="2018-12" db="EMBL/GenBank/DDBJ databases">
        <authorList>
            <person name="Will S."/>
            <person name="Neumann-Schaal M."/>
            <person name="Henke P."/>
        </authorList>
    </citation>
    <scope>NUCLEOTIDE SEQUENCE</scope>
    <source>
        <strain evidence="2">PCC 7102</strain>
    </source>
</reference>
<dbReference type="PANTHER" id="PTHR45648">
    <property type="entry name" value="GDSL LIPASE/ACYLHYDROLASE FAMILY PROTEIN (AFU_ORTHOLOGUE AFUA_4G14700)"/>
    <property type="match status" value="1"/>
</dbReference>
<dbReference type="InterPro" id="IPR013424">
    <property type="entry name" value="Ice-binding_C"/>
</dbReference>
<dbReference type="InterPro" id="IPR036514">
    <property type="entry name" value="SGNH_hydro_sf"/>
</dbReference>
<dbReference type="CDD" id="cd01846">
    <property type="entry name" value="fatty_acyltransferase_like"/>
    <property type="match status" value="1"/>
</dbReference>
<evidence type="ECO:0000313" key="2">
    <source>
        <dbReference type="EMBL" id="RUT08126.1"/>
    </source>
</evidence>
<dbReference type="SUPFAM" id="SSF52266">
    <property type="entry name" value="SGNH hydrolase"/>
    <property type="match status" value="1"/>
</dbReference>
<dbReference type="PROSITE" id="PS01098">
    <property type="entry name" value="LIPASE_GDSL_SER"/>
    <property type="match status" value="1"/>
</dbReference>
<comment type="caution">
    <text evidence="2">The sequence shown here is derived from an EMBL/GenBank/DDBJ whole genome shotgun (WGS) entry which is preliminary data.</text>
</comment>
<dbReference type="PANTHER" id="PTHR45648:SF22">
    <property type="entry name" value="GDSL LIPASE_ACYLHYDROLASE FAMILY PROTEIN (AFU_ORTHOLOGUE AFUA_4G14700)"/>
    <property type="match status" value="1"/>
</dbReference>
<keyword evidence="3" id="KW-1185">Reference proteome</keyword>
<dbReference type="Gene3D" id="3.40.50.1110">
    <property type="entry name" value="SGNH hydrolase"/>
    <property type="match status" value="1"/>
</dbReference>
<evidence type="ECO:0008006" key="4">
    <source>
        <dbReference type="Google" id="ProtNLM"/>
    </source>
</evidence>
<accession>A0A3S1ASJ8</accession>
<evidence type="ECO:0000256" key="1">
    <source>
        <dbReference type="ARBA" id="ARBA00022801"/>
    </source>
</evidence>
<dbReference type="Pfam" id="PF00657">
    <property type="entry name" value="Lipase_GDSL"/>
    <property type="match status" value="1"/>
</dbReference>
<name>A0A3S1ASJ8_9CYAN</name>
<keyword evidence="1" id="KW-0378">Hydrolase</keyword>
<dbReference type="AlphaFoldDB" id="A0A3S1ASJ8"/>
<dbReference type="GO" id="GO:0006629">
    <property type="term" value="P:lipid metabolic process"/>
    <property type="evidence" value="ECO:0007669"/>
    <property type="project" value="InterPro"/>
</dbReference>